<keyword evidence="8" id="KW-0170">Cobalt</keyword>
<dbReference type="GO" id="GO:0006508">
    <property type="term" value="P:proteolysis"/>
    <property type="evidence" value="ECO:0007669"/>
    <property type="project" value="UniProtKB-KW"/>
</dbReference>
<dbReference type="NCBIfam" id="TIGR01893">
    <property type="entry name" value="aa-his-dipept"/>
    <property type="match status" value="1"/>
</dbReference>
<evidence type="ECO:0000313" key="10">
    <source>
        <dbReference type="EMBL" id="AAM32445.1"/>
    </source>
</evidence>
<dbReference type="KEGG" id="mma:MM_2749"/>
<dbReference type="AlphaFoldDB" id="Q8PTG6"/>
<dbReference type="Pfam" id="PF07687">
    <property type="entry name" value="M20_dimer"/>
    <property type="match status" value="1"/>
</dbReference>
<evidence type="ECO:0000256" key="6">
    <source>
        <dbReference type="ARBA" id="ARBA00022833"/>
    </source>
</evidence>
<accession>Q8PTG6</accession>
<dbReference type="PIRSF" id="PIRSF016599">
    <property type="entry name" value="Xaa-His_dipept"/>
    <property type="match status" value="1"/>
</dbReference>
<gene>
    <name evidence="10" type="ordered locus">MM_2749</name>
</gene>
<keyword evidence="5" id="KW-0378">Hydrolase</keyword>
<reference evidence="10 11" key="1">
    <citation type="journal article" date="2002" name="J. Mol. Microbiol. Biotechnol.">
        <title>The genome of Methanosarcina mazei: evidence for lateral gene transfer between Bacteria and Archaea.</title>
        <authorList>
            <person name="Deppenmeier U."/>
            <person name="Johann A."/>
            <person name="Hartsch T."/>
            <person name="Merkl R."/>
            <person name="Schmitz R.A."/>
            <person name="Martinez-Arias R."/>
            <person name="Henne A."/>
            <person name="Wiezer A."/>
            <person name="Baumer S."/>
            <person name="Jacobi C."/>
            <person name="Bruggemann H."/>
            <person name="Lienard T."/>
            <person name="Christmann A."/>
            <person name="Bomeke M."/>
            <person name="Steckel S."/>
            <person name="Bhattacharyya A."/>
            <person name="Lykidis A."/>
            <person name="Overbeek R."/>
            <person name="Klenk H.P."/>
            <person name="Gunsalus R.P."/>
            <person name="Fritz H.J."/>
            <person name="Gottschalk G."/>
        </authorList>
    </citation>
    <scope>NUCLEOTIDE SEQUENCE [LARGE SCALE GENOMIC DNA]</scope>
    <source>
        <strain evidence="11">ATCC BAA-159 / DSM 3647 / Goe1 / Go1 / JCM 11833 / OCM 88</strain>
    </source>
</reference>
<evidence type="ECO:0000256" key="2">
    <source>
        <dbReference type="ARBA" id="ARBA00001947"/>
    </source>
</evidence>
<dbReference type="SUPFAM" id="SSF55031">
    <property type="entry name" value="Bacterial exopeptidase dimerisation domain"/>
    <property type="match status" value="1"/>
</dbReference>
<proteinExistence type="predicted"/>
<dbReference type="CDD" id="cd03890">
    <property type="entry name" value="M20_pepD"/>
    <property type="match status" value="1"/>
</dbReference>
<dbReference type="PANTHER" id="PTHR43501:SF1">
    <property type="entry name" value="CYTOSOL NON-SPECIFIC DIPEPTIDASE"/>
    <property type="match status" value="1"/>
</dbReference>
<name>Q8PTG6_METMA</name>
<evidence type="ECO:0000259" key="9">
    <source>
        <dbReference type="Pfam" id="PF07687"/>
    </source>
</evidence>
<dbReference type="InterPro" id="IPR001160">
    <property type="entry name" value="Peptidase_M20C"/>
</dbReference>
<dbReference type="Proteomes" id="UP000000595">
    <property type="component" value="Chromosome"/>
</dbReference>
<dbReference type="HOGENOM" id="CLU_028526_0_0_2"/>
<keyword evidence="4" id="KW-0479">Metal-binding</keyword>
<dbReference type="eggNOG" id="arCOG05229">
    <property type="taxonomic scope" value="Archaea"/>
</dbReference>
<keyword evidence="6" id="KW-0862">Zinc</keyword>
<evidence type="ECO:0000256" key="5">
    <source>
        <dbReference type="ARBA" id="ARBA00022801"/>
    </source>
</evidence>
<dbReference type="GO" id="GO:0005829">
    <property type="term" value="C:cytosol"/>
    <property type="evidence" value="ECO:0007669"/>
    <property type="project" value="TreeGrafter"/>
</dbReference>
<dbReference type="SUPFAM" id="SSF53187">
    <property type="entry name" value="Zn-dependent exopeptidases"/>
    <property type="match status" value="1"/>
</dbReference>
<dbReference type="GO" id="GO:0070573">
    <property type="term" value="F:metallodipeptidase activity"/>
    <property type="evidence" value="ECO:0007669"/>
    <property type="project" value="TreeGrafter"/>
</dbReference>
<evidence type="ECO:0000256" key="1">
    <source>
        <dbReference type="ARBA" id="ARBA00001941"/>
    </source>
</evidence>
<evidence type="ECO:0000256" key="7">
    <source>
        <dbReference type="ARBA" id="ARBA00023049"/>
    </source>
</evidence>
<dbReference type="PRINTS" id="PR00934">
    <property type="entry name" value="XHISDIPTASE"/>
</dbReference>
<protein>
    <submittedName>
        <fullName evidence="10">Aminoacyl-histidine dipeptidase</fullName>
    </submittedName>
</protein>
<dbReference type="GO" id="GO:0046872">
    <property type="term" value="F:metal ion binding"/>
    <property type="evidence" value="ECO:0007669"/>
    <property type="project" value="UniProtKB-KW"/>
</dbReference>
<dbReference type="PANTHER" id="PTHR43501">
    <property type="entry name" value="CYTOSOL NON-SPECIFIC DIPEPTIDASE"/>
    <property type="match status" value="1"/>
</dbReference>
<evidence type="ECO:0000256" key="4">
    <source>
        <dbReference type="ARBA" id="ARBA00022723"/>
    </source>
</evidence>
<dbReference type="FunFam" id="3.40.630.10:FF:000018">
    <property type="entry name" value="Aminoacyl-histidine dipeptidase PepD"/>
    <property type="match status" value="1"/>
</dbReference>
<dbReference type="Gene3D" id="3.40.630.10">
    <property type="entry name" value="Zn peptidases"/>
    <property type="match status" value="2"/>
</dbReference>
<dbReference type="InterPro" id="IPR011650">
    <property type="entry name" value="Peptidase_M20_dimer"/>
</dbReference>
<feature type="domain" description="Peptidase M20 dimerisation" evidence="9">
    <location>
        <begin position="215"/>
        <end position="300"/>
    </location>
</feature>
<comment type="cofactor">
    <cofactor evidence="2">
        <name>Zn(2+)</name>
        <dbReference type="ChEBI" id="CHEBI:29105"/>
    </cofactor>
</comment>
<organism evidence="10 11">
    <name type="scientific">Methanosarcina mazei (strain ATCC BAA-159 / DSM 3647 / Goe1 / Go1 / JCM 11833 / OCM 88)</name>
    <name type="common">Methanosarcina frisia</name>
    <dbReference type="NCBI Taxonomy" id="192952"/>
    <lineage>
        <taxon>Archaea</taxon>
        <taxon>Methanobacteriati</taxon>
        <taxon>Methanobacteriota</taxon>
        <taxon>Stenosarchaea group</taxon>
        <taxon>Methanomicrobia</taxon>
        <taxon>Methanosarcinales</taxon>
        <taxon>Methanosarcinaceae</taxon>
        <taxon>Methanosarcina</taxon>
    </lineage>
</organism>
<evidence type="ECO:0000256" key="8">
    <source>
        <dbReference type="ARBA" id="ARBA00023285"/>
    </source>
</evidence>
<evidence type="ECO:0000313" key="11">
    <source>
        <dbReference type="Proteomes" id="UP000000595"/>
    </source>
</evidence>
<dbReference type="PATRIC" id="fig|192952.21.peg.3167"/>
<dbReference type="EMBL" id="AE008384">
    <property type="protein sequence ID" value="AAM32445.1"/>
    <property type="molecule type" value="Genomic_DNA"/>
</dbReference>
<keyword evidence="3" id="KW-0645">Protease</keyword>
<comment type="cofactor">
    <cofactor evidence="1">
        <name>Co(2+)</name>
        <dbReference type="ChEBI" id="CHEBI:48828"/>
    </cofactor>
</comment>
<dbReference type="InterPro" id="IPR036264">
    <property type="entry name" value="Bact_exopeptidase_dim_dom"/>
</dbReference>
<dbReference type="Pfam" id="PF01546">
    <property type="entry name" value="Peptidase_M20"/>
    <property type="match status" value="1"/>
</dbReference>
<dbReference type="FunFam" id="3.40.630.10:FF:000015">
    <property type="entry name" value="Aminoacyl-histidine dipeptidase PepD"/>
    <property type="match status" value="1"/>
</dbReference>
<sequence>MIFMHPKTLEILKMFEEINKIPRRSKNEEKLALWLMEWAKNHNFEAKTDALNNVLIKVPPTPGYENSPAIVLQGHMDMVCEKCRDSGHDFSKDPIICIYEGDWLRGDGTSIGADNGIALAIGLVLAESGIKGEIEHPPLELLFTVDEETGLTGASGLEEDFFEGRILLNLDSEDEGIFILGCAGGQNSRIFLPLQWESFDYGKGSGFGLFRISAEGLEGGHSGVEIHRQRANGIQLLARMLSALKEKVGKENLRLVFFSGGSVHNAIPNYAEAFIVLSRNNEKQAEDFVSGLQKSFRGEYAVSDPEITLQLKEVENGIIFEASGGKITRKEVPSDRVFSVETEEKLYGVLLGMPHGVHRVSDTIPGLVETSNNLATVRTGEKEVRIVSSQRSSVMSRLAEVTEKVETVAKLAGARVEHECGYPAWEPDLQSGLLMKCRHAYSGTFGKEPEIKVVHAGLECGVIGSKCECIEMISFGPTIKDPHSPAERVYIPSIEKVWVFLENLMKSYR</sequence>
<evidence type="ECO:0000256" key="3">
    <source>
        <dbReference type="ARBA" id="ARBA00022670"/>
    </source>
</evidence>
<keyword evidence="7" id="KW-0482">Metalloprotease</keyword>
<dbReference type="InterPro" id="IPR002933">
    <property type="entry name" value="Peptidase_M20"/>
</dbReference>